<dbReference type="PRINTS" id="PR00624">
    <property type="entry name" value="HISTONEH5"/>
</dbReference>
<dbReference type="InterPro" id="IPR036388">
    <property type="entry name" value="WH-like_DNA-bd_sf"/>
</dbReference>
<dbReference type="Gene3D" id="1.10.10.10">
    <property type="entry name" value="Winged helix-like DNA-binding domain superfamily/Winged helix DNA-binding domain"/>
    <property type="match status" value="1"/>
</dbReference>
<organism evidence="3 4">
    <name type="scientific">Streptomyces achromogenes</name>
    <dbReference type="NCBI Taxonomy" id="67255"/>
    <lineage>
        <taxon>Bacteria</taxon>
        <taxon>Bacillati</taxon>
        <taxon>Actinomycetota</taxon>
        <taxon>Actinomycetes</taxon>
        <taxon>Kitasatosporales</taxon>
        <taxon>Streptomycetaceae</taxon>
        <taxon>Streptomyces</taxon>
    </lineage>
</organism>
<feature type="coiled-coil region" evidence="1">
    <location>
        <begin position="23"/>
        <end position="50"/>
    </location>
</feature>
<evidence type="ECO:0000313" key="4">
    <source>
        <dbReference type="Proteomes" id="UP001243364"/>
    </source>
</evidence>
<feature type="region of interest" description="Disordered" evidence="2">
    <location>
        <begin position="63"/>
        <end position="198"/>
    </location>
</feature>
<evidence type="ECO:0000313" key="3">
    <source>
        <dbReference type="EMBL" id="MDQ0688302.1"/>
    </source>
</evidence>
<dbReference type="RefSeq" id="WP_307048792.1">
    <property type="nucleotide sequence ID" value="NZ_JAUSYA010000001.1"/>
</dbReference>
<feature type="compositionally biased region" description="Low complexity" evidence="2">
    <location>
        <begin position="63"/>
        <end position="92"/>
    </location>
</feature>
<name>A0ABU0QCD3_STRAH</name>
<reference evidence="3 4" key="1">
    <citation type="submission" date="2023-07" db="EMBL/GenBank/DDBJ databases">
        <title>Comparative genomics of wheat-associated soil bacteria to identify genetic determinants of phenazine resistance.</title>
        <authorList>
            <person name="Mouncey N."/>
        </authorList>
    </citation>
    <scope>NUCLEOTIDE SEQUENCE [LARGE SCALE GENOMIC DNA]</scope>
    <source>
        <strain evidence="3 4">W4I19-2</strain>
    </source>
</reference>
<dbReference type="EMBL" id="JAUSYA010000001">
    <property type="protein sequence ID" value="MDQ0688302.1"/>
    <property type="molecule type" value="Genomic_DNA"/>
</dbReference>
<evidence type="ECO:0000256" key="1">
    <source>
        <dbReference type="SAM" id="Coils"/>
    </source>
</evidence>
<dbReference type="SUPFAM" id="SSF46785">
    <property type="entry name" value="Winged helix' DNA-binding domain"/>
    <property type="match status" value="1"/>
</dbReference>
<evidence type="ECO:0000256" key="2">
    <source>
        <dbReference type="SAM" id="MobiDB-lite"/>
    </source>
</evidence>
<feature type="compositionally biased region" description="Low complexity" evidence="2">
    <location>
        <begin position="105"/>
        <end position="176"/>
    </location>
</feature>
<sequence length="260" mass="26639">MADNHDETTSLRPLYAARLAEDLKHNTEEQERLSSEVTALQEKLESLRHDHALLVTMQQALGGAAAVAEAAATSAPTASVPRQAAPAAAQGGEQKKKARSRKAASPKAATPAKSAASPAKSASSAKAATPAKSASSPKTAESPKAMPAPASKTTAASKPAPAAKKAPAAKQASKAADGPTLRDLVVGHLTREGEPRSALEVTEALTGAHPERGVKITVVRSTLEALVAKGQVRRSKQGKSVFYSTESVPAAAEEKQPATV</sequence>
<accession>A0ABU0QCD3</accession>
<dbReference type="InterPro" id="IPR036390">
    <property type="entry name" value="WH_DNA-bd_sf"/>
</dbReference>
<keyword evidence="1" id="KW-0175">Coiled coil</keyword>
<gene>
    <name evidence="3" type="ORF">QFZ56_007265</name>
</gene>
<comment type="caution">
    <text evidence="3">The sequence shown here is derived from an EMBL/GenBank/DDBJ whole genome shotgun (WGS) entry which is preliminary data.</text>
</comment>
<dbReference type="InterPro" id="IPR005819">
    <property type="entry name" value="H1/H5"/>
</dbReference>
<dbReference type="Proteomes" id="UP001243364">
    <property type="component" value="Unassembled WGS sequence"/>
</dbReference>
<protein>
    <submittedName>
        <fullName evidence="3">Membrane protein involved in colicin uptake</fullName>
    </submittedName>
</protein>
<proteinExistence type="predicted"/>
<keyword evidence="4" id="KW-1185">Reference proteome</keyword>
<feature type="region of interest" description="Disordered" evidence="2">
    <location>
        <begin position="235"/>
        <end position="260"/>
    </location>
</feature>